<dbReference type="AlphaFoldDB" id="A0A2K5RLT8"/>
<feature type="chain" id="PRO_5014452325" evidence="1">
    <location>
        <begin position="18"/>
        <end position="60"/>
    </location>
</feature>
<keyword evidence="1" id="KW-0732">Signal</keyword>
<proteinExistence type="predicted"/>
<sequence length="60" mass="6789">SPALFFVQSCLVTQAGAQWCNVGSHQPLPPGYLFHMRDEGVLIHRARQYRSVPHRDIAKT</sequence>
<keyword evidence="3" id="KW-1185">Reference proteome</keyword>
<organism evidence="2 3">
    <name type="scientific">Cebus imitator</name>
    <name type="common">Panamanian white-faced capuchin</name>
    <name type="synonym">Cebus capucinus imitator</name>
    <dbReference type="NCBI Taxonomy" id="2715852"/>
    <lineage>
        <taxon>Eukaryota</taxon>
        <taxon>Metazoa</taxon>
        <taxon>Chordata</taxon>
        <taxon>Craniata</taxon>
        <taxon>Vertebrata</taxon>
        <taxon>Euteleostomi</taxon>
        <taxon>Mammalia</taxon>
        <taxon>Eutheria</taxon>
        <taxon>Euarchontoglires</taxon>
        <taxon>Primates</taxon>
        <taxon>Haplorrhini</taxon>
        <taxon>Platyrrhini</taxon>
        <taxon>Cebidae</taxon>
        <taxon>Cebinae</taxon>
        <taxon>Cebus</taxon>
    </lineage>
</organism>
<dbReference type="Ensembl" id="ENSCCAT00000046801.1">
    <property type="protein sequence ID" value="ENSCCAP00000029084.1"/>
    <property type="gene ID" value="ENSCCAG00000032581.1"/>
</dbReference>
<name>A0A2K5RLT8_CEBIM</name>
<evidence type="ECO:0000313" key="2">
    <source>
        <dbReference type="Ensembl" id="ENSCCAP00000029084.1"/>
    </source>
</evidence>
<evidence type="ECO:0000313" key="3">
    <source>
        <dbReference type="Proteomes" id="UP000233040"/>
    </source>
</evidence>
<accession>A0A2K5RLT8</accession>
<reference evidence="2" key="1">
    <citation type="submission" date="2025-08" db="UniProtKB">
        <authorList>
            <consortium name="Ensembl"/>
        </authorList>
    </citation>
    <scope>IDENTIFICATION</scope>
</reference>
<dbReference type="GeneTree" id="ENSGT01100000267118"/>
<feature type="signal peptide" evidence="1">
    <location>
        <begin position="1"/>
        <end position="17"/>
    </location>
</feature>
<reference evidence="2" key="2">
    <citation type="submission" date="2025-09" db="UniProtKB">
        <authorList>
            <consortium name="Ensembl"/>
        </authorList>
    </citation>
    <scope>IDENTIFICATION</scope>
</reference>
<dbReference type="Proteomes" id="UP000233040">
    <property type="component" value="Unassembled WGS sequence"/>
</dbReference>
<protein>
    <submittedName>
        <fullName evidence="2">Uncharacterized protein</fullName>
    </submittedName>
</protein>
<evidence type="ECO:0000256" key="1">
    <source>
        <dbReference type="SAM" id="SignalP"/>
    </source>
</evidence>